<gene>
    <name evidence="2" type="ORF">CFAM422_003443</name>
</gene>
<dbReference type="Proteomes" id="UP000801864">
    <property type="component" value="Unassembled WGS sequence"/>
</dbReference>
<keyword evidence="3" id="KW-1185">Reference proteome</keyword>
<evidence type="ECO:0000313" key="2">
    <source>
        <dbReference type="EMBL" id="KAF3073922.1"/>
    </source>
</evidence>
<sequence length="81" mass="8976">MQRWRWRCKTPGKASDESLQATRSSRHDPGVGVGRLRFAVDGEDAEPQGRRPGGVERRRRSKNMNRNPAGSGSPVIYGAVD</sequence>
<name>A0A9P5CH16_9HYPO</name>
<reference evidence="2 3" key="1">
    <citation type="submission" date="2018-06" db="EMBL/GenBank/DDBJ databases">
        <title>Genome analysis of cellulolytic fungus Trichoderma lentiforme CFAM-422.</title>
        <authorList>
            <person name="Steindorff A.S."/>
            <person name="Formighieri E.F."/>
            <person name="Midorikawa G.E.O."/>
            <person name="Tamietti M.S."/>
            <person name="Ramos E.Z."/>
            <person name="Silva A.S."/>
            <person name="Bon E.P.S."/>
            <person name="Mendes T.D."/>
            <person name="Damaso M.C.T."/>
            <person name="Favaro L.C.L."/>
        </authorList>
    </citation>
    <scope>NUCLEOTIDE SEQUENCE [LARGE SCALE GENOMIC DNA]</scope>
    <source>
        <strain evidence="2 3">CFAM-422</strain>
    </source>
</reference>
<comment type="caution">
    <text evidence="2">The sequence shown here is derived from an EMBL/GenBank/DDBJ whole genome shotgun (WGS) entry which is preliminary data.</text>
</comment>
<dbReference type="AlphaFoldDB" id="A0A9P5CH16"/>
<dbReference type="EMBL" id="QLNT01000005">
    <property type="protein sequence ID" value="KAF3073922.1"/>
    <property type="molecule type" value="Genomic_DNA"/>
</dbReference>
<evidence type="ECO:0000256" key="1">
    <source>
        <dbReference type="SAM" id="MobiDB-lite"/>
    </source>
</evidence>
<feature type="compositionally biased region" description="Basic and acidic residues" evidence="1">
    <location>
        <begin position="47"/>
        <end position="56"/>
    </location>
</feature>
<feature type="compositionally biased region" description="Basic residues" evidence="1">
    <location>
        <begin position="1"/>
        <end position="10"/>
    </location>
</feature>
<proteinExistence type="predicted"/>
<evidence type="ECO:0000313" key="3">
    <source>
        <dbReference type="Proteomes" id="UP000801864"/>
    </source>
</evidence>
<protein>
    <submittedName>
        <fullName evidence="2">Uncharacterized protein</fullName>
    </submittedName>
</protein>
<organism evidence="2 3">
    <name type="scientific">Trichoderma lentiforme</name>
    <dbReference type="NCBI Taxonomy" id="1567552"/>
    <lineage>
        <taxon>Eukaryota</taxon>
        <taxon>Fungi</taxon>
        <taxon>Dikarya</taxon>
        <taxon>Ascomycota</taxon>
        <taxon>Pezizomycotina</taxon>
        <taxon>Sordariomycetes</taxon>
        <taxon>Hypocreomycetidae</taxon>
        <taxon>Hypocreales</taxon>
        <taxon>Hypocreaceae</taxon>
        <taxon>Trichoderma</taxon>
    </lineage>
</organism>
<feature type="region of interest" description="Disordered" evidence="1">
    <location>
        <begin position="1"/>
        <end position="81"/>
    </location>
</feature>
<accession>A0A9P5CH16</accession>